<organism evidence="1">
    <name type="scientific">Culex pipiens</name>
    <name type="common">House mosquito</name>
    <dbReference type="NCBI Taxonomy" id="7175"/>
    <lineage>
        <taxon>Eukaryota</taxon>
        <taxon>Metazoa</taxon>
        <taxon>Ecdysozoa</taxon>
        <taxon>Arthropoda</taxon>
        <taxon>Hexapoda</taxon>
        <taxon>Insecta</taxon>
        <taxon>Pterygota</taxon>
        <taxon>Neoptera</taxon>
        <taxon>Endopterygota</taxon>
        <taxon>Diptera</taxon>
        <taxon>Nematocera</taxon>
        <taxon>Culicoidea</taxon>
        <taxon>Culicidae</taxon>
        <taxon>Culicinae</taxon>
        <taxon>Culicini</taxon>
        <taxon>Culex</taxon>
        <taxon>Culex</taxon>
    </lineage>
</organism>
<dbReference type="EMBL" id="HBUE01089882">
    <property type="protein sequence ID" value="CAG6480998.1"/>
    <property type="molecule type" value="Transcribed_RNA"/>
</dbReference>
<dbReference type="AlphaFoldDB" id="A0A8D8BSH9"/>
<evidence type="ECO:0000313" key="1">
    <source>
        <dbReference type="EMBL" id="CAG6480998.1"/>
    </source>
</evidence>
<proteinExistence type="predicted"/>
<reference evidence="1" key="1">
    <citation type="submission" date="2021-05" db="EMBL/GenBank/DDBJ databases">
        <authorList>
            <person name="Alioto T."/>
            <person name="Alioto T."/>
            <person name="Gomez Garrido J."/>
        </authorList>
    </citation>
    <scope>NUCLEOTIDE SEQUENCE</scope>
</reference>
<sequence length="104" mass="11990">MTSSGFFFLSSLVDYFNRKSLFQKAHKTSIDNRHYRRNTTKDAQKAIFLSLTLGKKNKNRKVKKKLNANNDERGIHLNGQVLLLIMANLLYKGSKKENDTKVTV</sequence>
<accession>A0A8D8BSH9</accession>
<protein>
    <submittedName>
        <fullName evidence="1">(northern house mosquito) hypothetical protein</fullName>
    </submittedName>
</protein>
<name>A0A8D8BSH9_CULPI</name>